<dbReference type="Proteomes" id="UP000321121">
    <property type="component" value="Unassembled WGS sequence"/>
</dbReference>
<dbReference type="EMBL" id="BJUS01000001">
    <property type="protein sequence ID" value="GEK71568.1"/>
    <property type="molecule type" value="Genomic_DNA"/>
</dbReference>
<organism evidence="1 2">
    <name type="scientific">Halomonas halophila</name>
    <dbReference type="NCBI Taxonomy" id="29573"/>
    <lineage>
        <taxon>Bacteria</taxon>
        <taxon>Pseudomonadati</taxon>
        <taxon>Pseudomonadota</taxon>
        <taxon>Gammaproteobacteria</taxon>
        <taxon>Oceanospirillales</taxon>
        <taxon>Halomonadaceae</taxon>
        <taxon>Halomonas</taxon>
    </lineage>
</organism>
<dbReference type="RefSeq" id="WP_146907238.1">
    <property type="nucleotide sequence ID" value="NZ_BJUS01000001.1"/>
</dbReference>
<accession>A0ABQ0TZI0</accession>
<evidence type="ECO:0000313" key="1">
    <source>
        <dbReference type="EMBL" id="GEK71568.1"/>
    </source>
</evidence>
<comment type="caution">
    <text evidence="1">The sequence shown here is derived from an EMBL/GenBank/DDBJ whole genome shotgun (WGS) entry which is preliminary data.</text>
</comment>
<evidence type="ECO:0000313" key="2">
    <source>
        <dbReference type="Proteomes" id="UP000321121"/>
    </source>
</evidence>
<keyword evidence="2" id="KW-1185">Reference proteome</keyword>
<gene>
    <name evidence="1" type="ORF">HHA04nite_01120</name>
</gene>
<sequence>MTSPNPALRLIDAAEIGDAPVSQLLRDLGAEQREQIAVAIVSSHQFQPHAAFVCLHGPHTQRYLNAIEQVRRDIQLEQRYGDAQ</sequence>
<proteinExistence type="predicted"/>
<reference evidence="1 2" key="1">
    <citation type="submission" date="2019-07" db="EMBL/GenBank/DDBJ databases">
        <title>Whole genome shotgun sequence of Halomonas halophila NBRC 102604.</title>
        <authorList>
            <person name="Hosoyama A."/>
            <person name="Uohara A."/>
            <person name="Ohji S."/>
            <person name="Ichikawa N."/>
        </authorList>
    </citation>
    <scope>NUCLEOTIDE SEQUENCE [LARGE SCALE GENOMIC DNA]</scope>
    <source>
        <strain evidence="1 2">NBRC 102604</strain>
    </source>
</reference>
<protein>
    <submittedName>
        <fullName evidence="1">Uncharacterized protein</fullName>
    </submittedName>
</protein>
<name>A0ABQ0TZI0_9GAMM</name>